<dbReference type="Gene3D" id="2.10.260.10">
    <property type="match status" value="1"/>
</dbReference>
<evidence type="ECO:0000313" key="2">
    <source>
        <dbReference type="EMBL" id="VUS65357.1"/>
    </source>
</evidence>
<organism evidence="2 3">
    <name type="scientific">Klebsiella spallanzanii</name>
    <dbReference type="NCBI Taxonomy" id="2587528"/>
    <lineage>
        <taxon>Bacteria</taxon>
        <taxon>Pseudomonadati</taxon>
        <taxon>Pseudomonadota</taxon>
        <taxon>Gammaproteobacteria</taxon>
        <taxon>Enterobacterales</taxon>
        <taxon>Enterobacteriaceae</taxon>
        <taxon>Klebsiella/Raoultella group</taxon>
        <taxon>Klebsiella</taxon>
    </lineage>
</organism>
<protein>
    <recommendedName>
        <fullName evidence="1">SpoVT-AbrB domain-containing protein</fullName>
    </recommendedName>
</protein>
<gene>
    <name evidence="2" type="ORF">SB6408_00808</name>
</gene>
<name>A0A564K9Y0_9ENTR</name>
<reference evidence="2 3" key="1">
    <citation type="submission" date="2019-07" db="EMBL/GenBank/DDBJ databases">
        <authorList>
            <person name="Brisse S."/>
            <person name="Rodrigues C."/>
            <person name="Thorpe H."/>
        </authorList>
    </citation>
    <scope>NUCLEOTIDE SEQUENCE [LARGE SCALE GENOMIC DNA]</scope>
    <source>
        <strain evidence="2">SB6408</strain>
    </source>
</reference>
<dbReference type="SMART" id="SM00966">
    <property type="entry name" value="SpoVT_AbrB"/>
    <property type="match status" value="1"/>
</dbReference>
<dbReference type="Proteomes" id="UP000318370">
    <property type="component" value="Unassembled WGS sequence"/>
</dbReference>
<proteinExistence type="predicted"/>
<feature type="domain" description="SpoVT-AbrB" evidence="1">
    <location>
        <begin position="7"/>
        <end position="52"/>
    </location>
</feature>
<dbReference type="SUPFAM" id="SSF89447">
    <property type="entry name" value="AbrB/MazE/MraZ-like"/>
    <property type="match status" value="1"/>
</dbReference>
<dbReference type="InterPro" id="IPR037914">
    <property type="entry name" value="SpoVT-AbrB_sf"/>
</dbReference>
<sequence length="89" mass="9524">MQTVKLRQQGGAMIVTIPRDLAAGLGWTVGAELTVEKKGDGVSLTATKHNPRGRLTVAQLLGQIDEKEIAELNNAVDSWANGKQGNEAW</sequence>
<dbReference type="EMBL" id="CABGHF010000012">
    <property type="protein sequence ID" value="VUS65357.1"/>
    <property type="molecule type" value="Genomic_DNA"/>
</dbReference>
<evidence type="ECO:0000313" key="3">
    <source>
        <dbReference type="Proteomes" id="UP000318370"/>
    </source>
</evidence>
<dbReference type="GO" id="GO:0003677">
    <property type="term" value="F:DNA binding"/>
    <property type="evidence" value="ECO:0007669"/>
    <property type="project" value="InterPro"/>
</dbReference>
<dbReference type="AlphaFoldDB" id="A0A564K9Y0"/>
<dbReference type="RefSeq" id="WP_142462826.1">
    <property type="nucleotide sequence ID" value="NZ_CABGGU010000147.1"/>
</dbReference>
<evidence type="ECO:0000259" key="1">
    <source>
        <dbReference type="SMART" id="SM00966"/>
    </source>
</evidence>
<accession>A0A564K9Y0</accession>
<dbReference type="InterPro" id="IPR007159">
    <property type="entry name" value="SpoVT-AbrB_dom"/>
</dbReference>